<dbReference type="SUPFAM" id="SSF47336">
    <property type="entry name" value="ACP-like"/>
    <property type="match status" value="1"/>
</dbReference>
<dbReference type="Proteomes" id="UP000540568">
    <property type="component" value="Unassembled WGS sequence"/>
</dbReference>
<gene>
    <name evidence="2" type="ORF">FHX71_005558</name>
</gene>
<accession>A0A7W3JEV5</accession>
<dbReference type="AlphaFoldDB" id="A0A7W3JEV5"/>
<evidence type="ECO:0000313" key="3">
    <source>
        <dbReference type="Proteomes" id="UP000540568"/>
    </source>
</evidence>
<evidence type="ECO:0000313" key="2">
    <source>
        <dbReference type="EMBL" id="MBA8811551.1"/>
    </source>
</evidence>
<dbReference type="Gene3D" id="1.10.1200.10">
    <property type="entry name" value="ACP-like"/>
    <property type="match status" value="1"/>
</dbReference>
<dbReference type="InterPro" id="IPR036736">
    <property type="entry name" value="ACP-like_sf"/>
</dbReference>
<organism evidence="2 3">
    <name type="scientific">Promicromonospora sukumoe</name>
    <dbReference type="NCBI Taxonomy" id="88382"/>
    <lineage>
        <taxon>Bacteria</taxon>
        <taxon>Bacillati</taxon>
        <taxon>Actinomycetota</taxon>
        <taxon>Actinomycetes</taxon>
        <taxon>Micrococcales</taxon>
        <taxon>Promicromonosporaceae</taxon>
        <taxon>Promicromonospora</taxon>
    </lineage>
</organism>
<dbReference type="InterPro" id="IPR009081">
    <property type="entry name" value="PP-bd_ACP"/>
</dbReference>
<sequence>MTSDVTDSPAGTTTSGVALADVLEVLGRVLGIEDRVRTFDAATPLFGDVPELDSLAVLELVTALEDRFGITVEDDELAGGLLETAGSLHAFVSERAR</sequence>
<dbReference type="Pfam" id="PF00550">
    <property type="entry name" value="PP-binding"/>
    <property type="match status" value="1"/>
</dbReference>
<evidence type="ECO:0000259" key="1">
    <source>
        <dbReference type="PROSITE" id="PS50075"/>
    </source>
</evidence>
<feature type="domain" description="Carrier" evidence="1">
    <location>
        <begin position="16"/>
        <end position="96"/>
    </location>
</feature>
<dbReference type="PROSITE" id="PS50075">
    <property type="entry name" value="CARRIER"/>
    <property type="match status" value="1"/>
</dbReference>
<dbReference type="EMBL" id="JACGWV010000003">
    <property type="protein sequence ID" value="MBA8811551.1"/>
    <property type="molecule type" value="Genomic_DNA"/>
</dbReference>
<comment type="caution">
    <text evidence="2">The sequence shown here is derived from an EMBL/GenBank/DDBJ whole genome shotgun (WGS) entry which is preliminary data.</text>
</comment>
<name>A0A7W3JEV5_9MICO</name>
<dbReference type="RefSeq" id="WP_182620654.1">
    <property type="nucleotide sequence ID" value="NZ_BAAATF010000001.1"/>
</dbReference>
<protein>
    <submittedName>
        <fullName evidence="2">Acyl carrier protein</fullName>
    </submittedName>
</protein>
<proteinExistence type="predicted"/>
<reference evidence="2 3" key="1">
    <citation type="submission" date="2020-07" db="EMBL/GenBank/DDBJ databases">
        <title>Sequencing the genomes of 1000 actinobacteria strains.</title>
        <authorList>
            <person name="Klenk H.-P."/>
        </authorList>
    </citation>
    <scope>NUCLEOTIDE SEQUENCE [LARGE SCALE GENOMIC DNA]</scope>
    <source>
        <strain evidence="2 3">DSM 44121</strain>
    </source>
</reference>
<keyword evidence="3" id="KW-1185">Reference proteome</keyword>